<evidence type="ECO:0000313" key="6">
    <source>
        <dbReference type="EMBL" id="AAC07272.1"/>
    </source>
</evidence>
<protein>
    <submittedName>
        <fullName evidence="6">Processing protease</fullName>
    </submittedName>
</protein>
<dbReference type="STRING" id="224324.aq_1271"/>
<evidence type="ECO:0000256" key="1">
    <source>
        <dbReference type="ARBA" id="ARBA00001947"/>
    </source>
</evidence>
<comment type="similarity">
    <text evidence="2 3">Belongs to the peptidase M16 family.</text>
</comment>
<dbReference type="EnsemblBacteria" id="AAC07272">
    <property type="protein sequence ID" value="AAC07272"/>
    <property type="gene ID" value="aq_1271"/>
</dbReference>
<dbReference type="RefSeq" id="WP_010880810.1">
    <property type="nucleotide sequence ID" value="NC_000918.1"/>
</dbReference>
<dbReference type="GO" id="GO:0006508">
    <property type="term" value="P:proteolysis"/>
    <property type="evidence" value="ECO:0007669"/>
    <property type="project" value="UniProtKB-KW"/>
</dbReference>
<dbReference type="InterPro" id="IPR011765">
    <property type="entry name" value="Pept_M16_N"/>
</dbReference>
<evidence type="ECO:0000259" key="4">
    <source>
        <dbReference type="Pfam" id="PF00675"/>
    </source>
</evidence>
<comment type="cofactor">
    <cofactor evidence="1">
        <name>Zn(2+)</name>
        <dbReference type="ChEBI" id="CHEBI:29105"/>
    </cofactor>
</comment>
<feature type="domain" description="Peptidase M16 N-terminal" evidence="4">
    <location>
        <begin position="37"/>
        <end position="172"/>
    </location>
</feature>
<evidence type="ECO:0000256" key="3">
    <source>
        <dbReference type="RuleBase" id="RU004447"/>
    </source>
</evidence>
<dbReference type="PROSITE" id="PS00143">
    <property type="entry name" value="INSULINASE"/>
    <property type="match status" value="1"/>
</dbReference>
<feature type="domain" description="Peptidase M16 C-terminal" evidence="5">
    <location>
        <begin position="184"/>
        <end position="359"/>
    </location>
</feature>
<dbReference type="PANTHER" id="PTHR11851">
    <property type="entry name" value="METALLOPROTEASE"/>
    <property type="match status" value="1"/>
</dbReference>
<dbReference type="Proteomes" id="UP000000798">
    <property type="component" value="Chromosome"/>
</dbReference>
<dbReference type="AlphaFoldDB" id="O67308"/>
<dbReference type="PIR" id="A70410">
    <property type="entry name" value="A70410"/>
</dbReference>
<evidence type="ECO:0000259" key="5">
    <source>
        <dbReference type="Pfam" id="PF05193"/>
    </source>
</evidence>
<name>O67308_AQUAE</name>
<dbReference type="KEGG" id="aae:aq_1271"/>
<dbReference type="InterPro" id="IPR050361">
    <property type="entry name" value="MPP/UQCRC_Complex"/>
</dbReference>
<dbReference type="GO" id="GO:0046872">
    <property type="term" value="F:metal ion binding"/>
    <property type="evidence" value="ECO:0007669"/>
    <property type="project" value="InterPro"/>
</dbReference>
<evidence type="ECO:0000256" key="2">
    <source>
        <dbReference type="ARBA" id="ARBA00007261"/>
    </source>
</evidence>
<organism evidence="6 7">
    <name type="scientific">Aquifex aeolicus (strain VF5)</name>
    <dbReference type="NCBI Taxonomy" id="224324"/>
    <lineage>
        <taxon>Bacteria</taxon>
        <taxon>Pseudomonadati</taxon>
        <taxon>Aquificota</taxon>
        <taxon>Aquificia</taxon>
        <taxon>Aquificales</taxon>
        <taxon>Aquificaceae</taxon>
        <taxon>Aquifex</taxon>
    </lineage>
</organism>
<reference evidence="6 7" key="1">
    <citation type="journal article" date="1998" name="Nature">
        <title>The complete genome of the hyperthermophilic bacterium Aquifex aeolicus.</title>
        <authorList>
            <person name="Deckert G."/>
            <person name="Warren P.V."/>
            <person name="Gaasterland T."/>
            <person name="Young W.G."/>
            <person name="Lenox A.L."/>
            <person name="Graham D.E."/>
            <person name="Overbeek R."/>
            <person name="Snead M.A."/>
            <person name="Keller M."/>
            <person name="Aujay M."/>
            <person name="Huber R."/>
            <person name="Feldman R.A."/>
            <person name="Short J.M."/>
            <person name="Olson G.J."/>
            <person name="Swanson R.V."/>
        </authorList>
    </citation>
    <scope>NUCLEOTIDE SEQUENCE [LARGE SCALE GENOMIC DNA]</scope>
    <source>
        <strain evidence="6 7">VF5</strain>
    </source>
</reference>
<dbReference type="InterPro" id="IPR007863">
    <property type="entry name" value="Peptidase_M16_C"/>
</dbReference>
<dbReference type="SUPFAM" id="SSF63411">
    <property type="entry name" value="LuxS/MPP-like metallohydrolase"/>
    <property type="match status" value="2"/>
</dbReference>
<dbReference type="HOGENOM" id="CLU_009902_3_2_0"/>
<keyword evidence="6" id="KW-0378">Hydrolase</keyword>
<dbReference type="Pfam" id="PF00675">
    <property type="entry name" value="Peptidase_M16"/>
    <property type="match status" value="1"/>
</dbReference>
<keyword evidence="6" id="KW-0645">Protease</keyword>
<dbReference type="Gene3D" id="3.30.830.10">
    <property type="entry name" value="Metalloenzyme, LuxS/M16 peptidase-like"/>
    <property type="match status" value="2"/>
</dbReference>
<dbReference type="InterPro" id="IPR011249">
    <property type="entry name" value="Metalloenz_LuxS/M16"/>
</dbReference>
<dbReference type="eggNOG" id="COG0612">
    <property type="taxonomic scope" value="Bacteria"/>
</dbReference>
<dbReference type="PANTHER" id="PTHR11851:SF49">
    <property type="entry name" value="MITOCHONDRIAL-PROCESSING PEPTIDASE SUBUNIT ALPHA"/>
    <property type="match status" value="1"/>
</dbReference>
<dbReference type="OrthoDB" id="9811314at2"/>
<keyword evidence="7" id="KW-1185">Reference proteome</keyword>
<dbReference type="InterPro" id="IPR001431">
    <property type="entry name" value="Pept_M16_Zn_BS"/>
</dbReference>
<dbReference type="Pfam" id="PF05193">
    <property type="entry name" value="Peptidase_M16_C"/>
    <property type="match status" value="1"/>
</dbReference>
<sequence>MIKFLILGVILMVQVLTAQELYIRDLPNGAKLIVKPRDDTEAVALHVWFRVGSVYEKYDEKGMAHFLEHMLFNGTEKYKYGEIDRIIESLGGNINAGTSKDYTYYHVEIAHPYWKQALEVLYQLTMKATLDEEMIEKEKPIVIEELRRGKDNPTTVLWEEFEKLVYKVSPYRFPIIGFEETIRKFTREKLLKFYKSFYQPRNMAVVIVGKVNPKEVEEEVMKTFGKEEGRPVPKVQIPTEPEQIGIRFKKLKDPRIEKAYWIIGWRVPAIGKTDYKGLLVFSEILCGGRISVFYRELREKGLVYSYSCGDMGRPRDNIFIITATFPPENYEKVKKRVFELLKETYENLTDEQVEEAKSRIINSRLFEEERVENDAFDIGYSYTVVRDLDFYRFFDKNLSRVRRVDVMRIFERYIKEDKYSEILMVPEDGNKAE</sequence>
<gene>
    <name evidence="6" type="primary">mpp</name>
    <name evidence="6" type="ordered locus">aq_1271</name>
</gene>
<dbReference type="GO" id="GO:0004222">
    <property type="term" value="F:metalloendopeptidase activity"/>
    <property type="evidence" value="ECO:0007669"/>
    <property type="project" value="InterPro"/>
</dbReference>
<evidence type="ECO:0000313" key="7">
    <source>
        <dbReference type="Proteomes" id="UP000000798"/>
    </source>
</evidence>
<proteinExistence type="inferred from homology"/>
<dbReference type="EMBL" id="AE000657">
    <property type="protein sequence ID" value="AAC07272.1"/>
    <property type="molecule type" value="Genomic_DNA"/>
</dbReference>
<dbReference type="InParanoid" id="O67308"/>
<accession>O67308</accession>